<keyword evidence="3" id="KW-1185">Reference proteome</keyword>
<dbReference type="InterPro" id="IPR021455">
    <property type="entry name" value="DUF3106"/>
</dbReference>
<evidence type="ECO:0000313" key="2">
    <source>
        <dbReference type="EMBL" id="MEJ1249931.1"/>
    </source>
</evidence>
<feature type="signal peptide" evidence="1">
    <location>
        <begin position="1"/>
        <end position="18"/>
    </location>
</feature>
<feature type="chain" id="PRO_5043544363" evidence="1">
    <location>
        <begin position="19"/>
        <end position="219"/>
    </location>
</feature>
<organism evidence="2 3">
    <name type="scientific">Denitratimonas tolerans</name>
    <dbReference type="NCBI Taxonomy" id="1338420"/>
    <lineage>
        <taxon>Bacteria</taxon>
        <taxon>Pseudomonadati</taxon>
        <taxon>Pseudomonadota</taxon>
        <taxon>Gammaproteobacteria</taxon>
        <taxon>Lysobacterales</taxon>
        <taxon>Lysobacteraceae</taxon>
        <taxon>Denitratimonas</taxon>
    </lineage>
</organism>
<dbReference type="RefSeq" id="WP_337335650.1">
    <property type="nucleotide sequence ID" value="NZ_JBBDHC010000013.1"/>
</dbReference>
<name>A0AAW9R8I3_9GAMM</name>
<sequence>MKVAALCALVLLAGAASAQAPAPAGAPDAAALRQTLAPFDTLLAGLPPVLRERLELHARAWLALSPEAQARLRLDLTAWDDLAPQEKLALRERFDAWEHLDEPTRGAVLQAEARLAQMPAEVRAGWRARFDALSPEQRRRYRFDPPTRAAMDLAGQLFPFVPAEEHADTLALLRALTPAQVDALRRELRRLPPNRRDAFRVRLLEQDVQGRAALLDAAP</sequence>
<proteinExistence type="predicted"/>
<dbReference type="EMBL" id="JBBDHC010000013">
    <property type="protein sequence ID" value="MEJ1249931.1"/>
    <property type="molecule type" value="Genomic_DNA"/>
</dbReference>
<reference evidence="2 3" key="1">
    <citation type="journal article" date="2016" name="Antonie Van Leeuwenhoek">
        <title>Denitratimonas tolerans gen. nov., sp. nov., a denitrifying bacterium isolated from a bioreactor for tannery wastewater treatment.</title>
        <authorList>
            <person name="Han S.I."/>
            <person name="Kim J.O."/>
            <person name="Lee Y.R."/>
            <person name="Ekpeghere K.I."/>
            <person name="Koh S.C."/>
            <person name="Whang K.S."/>
        </authorList>
    </citation>
    <scope>NUCLEOTIDE SEQUENCE [LARGE SCALE GENOMIC DNA]</scope>
    <source>
        <strain evidence="2 3">KACC 17565</strain>
    </source>
</reference>
<gene>
    <name evidence="2" type="ORF">WB794_09635</name>
</gene>
<dbReference type="AlphaFoldDB" id="A0AAW9R8I3"/>
<keyword evidence="1" id="KW-0732">Signal</keyword>
<dbReference type="Proteomes" id="UP001364472">
    <property type="component" value="Unassembled WGS sequence"/>
</dbReference>
<evidence type="ECO:0000256" key="1">
    <source>
        <dbReference type="SAM" id="SignalP"/>
    </source>
</evidence>
<comment type="caution">
    <text evidence="2">The sequence shown here is derived from an EMBL/GenBank/DDBJ whole genome shotgun (WGS) entry which is preliminary data.</text>
</comment>
<dbReference type="Pfam" id="PF11304">
    <property type="entry name" value="DUF3106"/>
    <property type="match status" value="1"/>
</dbReference>
<evidence type="ECO:0000313" key="3">
    <source>
        <dbReference type="Proteomes" id="UP001364472"/>
    </source>
</evidence>
<accession>A0AAW9R8I3</accession>
<protein>
    <submittedName>
        <fullName evidence="2">DUF3106 domain-containing protein</fullName>
    </submittedName>
</protein>